<dbReference type="CDD" id="cd02248">
    <property type="entry name" value="Peptidase_C1A"/>
    <property type="match status" value="1"/>
</dbReference>
<dbReference type="InterPro" id="IPR000169">
    <property type="entry name" value="Pept_cys_AS"/>
</dbReference>
<dbReference type="SUPFAM" id="SSF54001">
    <property type="entry name" value="Cysteine proteinases"/>
    <property type="match status" value="1"/>
</dbReference>
<reference evidence="10 11" key="1">
    <citation type="journal article" date="2007" name="Science">
        <title>Sea anemone genome reveals ancestral eumetazoan gene repertoire and genomic organization.</title>
        <authorList>
            <person name="Putnam N.H."/>
            <person name="Srivastava M."/>
            <person name="Hellsten U."/>
            <person name="Dirks B."/>
            <person name="Chapman J."/>
            <person name="Salamov A."/>
            <person name="Terry A."/>
            <person name="Shapiro H."/>
            <person name="Lindquist E."/>
            <person name="Kapitonov V.V."/>
            <person name="Jurka J."/>
            <person name="Genikhovich G."/>
            <person name="Grigoriev I.V."/>
            <person name="Lucas S.M."/>
            <person name="Steele R.E."/>
            <person name="Finnerty J.R."/>
            <person name="Technau U."/>
            <person name="Martindale M.Q."/>
            <person name="Rokhsar D.S."/>
        </authorList>
    </citation>
    <scope>NUCLEOTIDE SEQUENCE [LARGE SCALE GENOMIC DNA]</scope>
    <source>
        <strain evidence="11">CH2 X CH6</strain>
    </source>
</reference>
<evidence type="ECO:0000259" key="9">
    <source>
        <dbReference type="SMART" id="SM00645"/>
    </source>
</evidence>
<proteinExistence type="inferred from homology"/>
<dbReference type="MEROPS" id="C01.166"/>
<dbReference type="GO" id="GO:0005615">
    <property type="term" value="C:extracellular space"/>
    <property type="evidence" value="ECO:0000318"/>
    <property type="project" value="GO_Central"/>
</dbReference>
<evidence type="ECO:0000256" key="5">
    <source>
        <dbReference type="ARBA" id="ARBA00022807"/>
    </source>
</evidence>
<dbReference type="InterPro" id="IPR025660">
    <property type="entry name" value="Pept_his_AS"/>
</dbReference>
<dbReference type="InterPro" id="IPR013128">
    <property type="entry name" value="Peptidase_C1A"/>
</dbReference>
<dbReference type="STRING" id="45351.A7S0K3"/>
<dbReference type="InterPro" id="IPR025661">
    <property type="entry name" value="Pept_asp_AS"/>
</dbReference>
<dbReference type="InterPro" id="IPR039417">
    <property type="entry name" value="Peptidase_C1A_papain-like"/>
</dbReference>
<keyword evidence="5" id="KW-0788">Thiol protease</keyword>
<protein>
    <recommendedName>
        <fullName evidence="9">Peptidase C1A papain C-terminal domain-containing protein</fullName>
    </recommendedName>
</protein>
<organism evidence="10 11">
    <name type="scientific">Nematostella vectensis</name>
    <name type="common">Starlet sea anemone</name>
    <dbReference type="NCBI Taxonomy" id="45351"/>
    <lineage>
        <taxon>Eukaryota</taxon>
        <taxon>Metazoa</taxon>
        <taxon>Cnidaria</taxon>
        <taxon>Anthozoa</taxon>
        <taxon>Hexacorallia</taxon>
        <taxon>Actiniaria</taxon>
        <taxon>Edwardsiidae</taxon>
        <taxon>Nematostella</taxon>
    </lineage>
</organism>
<evidence type="ECO:0000256" key="1">
    <source>
        <dbReference type="ARBA" id="ARBA00008455"/>
    </source>
</evidence>
<dbReference type="PROSITE" id="PS00639">
    <property type="entry name" value="THIOL_PROTEASE_HIS"/>
    <property type="match status" value="1"/>
</dbReference>
<dbReference type="InParanoid" id="A7S0K3"/>
<evidence type="ECO:0000313" key="11">
    <source>
        <dbReference type="Proteomes" id="UP000001593"/>
    </source>
</evidence>
<dbReference type="FunFam" id="3.90.70.10:FF:000057">
    <property type="entry name" value="Cysteine protease RD19A"/>
    <property type="match status" value="1"/>
</dbReference>
<dbReference type="InterPro" id="IPR000668">
    <property type="entry name" value="Peptidase_C1A_C"/>
</dbReference>
<dbReference type="PhylomeDB" id="A7S0K3"/>
<name>A7S0K3_NEMVE</name>
<evidence type="ECO:0000256" key="3">
    <source>
        <dbReference type="ARBA" id="ARBA00022729"/>
    </source>
</evidence>
<keyword evidence="7" id="KW-1015">Disulfide bond</keyword>
<dbReference type="InterPro" id="IPR038765">
    <property type="entry name" value="Papain-like_cys_pep_sf"/>
</dbReference>
<evidence type="ECO:0000256" key="8">
    <source>
        <dbReference type="ARBA" id="ARBA00023180"/>
    </source>
</evidence>
<dbReference type="GO" id="GO:0005764">
    <property type="term" value="C:lysosome"/>
    <property type="evidence" value="ECO:0000318"/>
    <property type="project" value="GO_Central"/>
</dbReference>
<dbReference type="PROSITE" id="PS00139">
    <property type="entry name" value="THIOL_PROTEASE_CYS"/>
    <property type="match status" value="1"/>
</dbReference>
<dbReference type="OrthoDB" id="387093at2759"/>
<dbReference type="KEGG" id="nve:5514632"/>
<comment type="similarity">
    <text evidence="1">Belongs to the peptidase C1 family.</text>
</comment>
<keyword evidence="2" id="KW-0645">Protease</keyword>
<dbReference type="PRINTS" id="PR00705">
    <property type="entry name" value="PAPAIN"/>
</dbReference>
<evidence type="ECO:0000256" key="6">
    <source>
        <dbReference type="ARBA" id="ARBA00023145"/>
    </source>
</evidence>
<dbReference type="AlphaFoldDB" id="A7S0K3"/>
<evidence type="ECO:0000256" key="4">
    <source>
        <dbReference type="ARBA" id="ARBA00022801"/>
    </source>
</evidence>
<keyword evidence="6" id="KW-0865">Zymogen</keyword>
<dbReference type="Gene3D" id="3.90.70.10">
    <property type="entry name" value="Cysteine proteinases"/>
    <property type="match status" value="1"/>
</dbReference>
<dbReference type="GO" id="GO:0051603">
    <property type="term" value="P:proteolysis involved in protein catabolic process"/>
    <property type="evidence" value="ECO:0000318"/>
    <property type="project" value="GO_Central"/>
</dbReference>
<feature type="domain" description="Peptidase C1A papain C-terminal" evidence="9">
    <location>
        <begin position="63"/>
        <end position="274"/>
    </location>
</feature>
<dbReference type="Pfam" id="PF00112">
    <property type="entry name" value="Peptidase_C1"/>
    <property type="match status" value="1"/>
</dbReference>
<sequence>MKIFESNMRKAAKMQKMDSGTAQYGPTIFSDLSEEEFRKQKMMPGWGKPLYEMKDAEIPLGDIPESVDWRDKGVVTPVKNQGSCGSCWAFSTTGNIEGQYAIKTGKLVSLSEQELVDCDTIDKGCEGGLPSNAYKQIEKLGGLESESDYPYKGADSKCKFNKAEVKVTINSSVVISKDEKEIAAWLAKNGPISIGINANAMQFYMGGIAHPWKIFCNPSSLNHGVLIVGYGVKNGTPYWIIKNSWGPSWGEKGYYLIYRGGGCCGLNTMCTSAVID</sequence>
<keyword evidence="8" id="KW-0325">Glycoprotein</keyword>
<keyword evidence="4" id="KW-0378">Hydrolase</keyword>
<keyword evidence="11" id="KW-1185">Reference proteome</keyword>
<accession>A7S0K3</accession>
<evidence type="ECO:0000256" key="7">
    <source>
        <dbReference type="ARBA" id="ARBA00023157"/>
    </source>
</evidence>
<dbReference type="SMART" id="SM00645">
    <property type="entry name" value="Pept_C1"/>
    <property type="match status" value="1"/>
</dbReference>
<dbReference type="GO" id="GO:0004197">
    <property type="term" value="F:cysteine-type endopeptidase activity"/>
    <property type="evidence" value="ECO:0000318"/>
    <property type="project" value="GO_Central"/>
</dbReference>
<dbReference type="PROSITE" id="PS00640">
    <property type="entry name" value="THIOL_PROTEASE_ASN"/>
    <property type="match status" value="1"/>
</dbReference>
<evidence type="ECO:0000313" key="10">
    <source>
        <dbReference type="EMBL" id="EDO42751.1"/>
    </source>
</evidence>
<gene>
    <name evidence="10" type="ORF">NEMVEDRAFT_v1g204928</name>
</gene>
<dbReference type="EMBL" id="DS469561">
    <property type="protein sequence ID" value="EDO42751.1"/>
    <property type="molecule type" value="Genomic_DNA"/>
</dbReference>
<dbReference type="OMA" id="RRHQKMD"/>
<dbReference type="PANTHER" id="PTHR12411">
    <property type="entry name" value="CYSTEINE PROTEASE FAMILY C1-RELATED"/>
    <property type="match status" value="1"/>
</dbReference>
<evidence type="ECO:0000256" key="2">
    <source>
        <dbReference type="ARBA" id="ARBA00022670"/>
    </source>
</evidence>
<dbReference type="Proteomes" id="UP000001593">
    <property type="component" value="Unassembled WGS sequence"/>
</dbReference>
<dbReference type="HOGENOM" id="CLU_012184_1_3_1"/>
<dbReference type="eggNOG" id="KOG1542">
    <property type="taxonomic scope" value="Eukaryota"/>
</dbReference>
<keyword evidence="3" id="KW-0732">Signal</keyword>